<feature type="transmembrane region" description="Helical" evidence="6">
    <location>
        <begin position="302"/>
        <end position="324"/>
    </location>
</feature>
<feature type="transmembrane region" description="Helical" evidence="6">
    <location>
        <begin position="345"/>
        <end position="366"/>
    </location>
</feature>
<feature type="domain" description="Amino acid permease/ SLC12A" evidence="7">
    <location>
        <begin position="42"/>
        <end position="399"/>
    </location>
</feature>
<evidence type="ECO:0000256" key="4">
    <source>
        <dbReference type="ARBA" id="ARBA00023136"/>
    </source>
</evidence>
<feature type="transmembrane region" description="Helical" evidence="6">
    <location>
        <begin position="132"/>
        <end position="153"/>
    </location>
</feature>
<feature type="transmembrane region" description="Helical" evidence="6">
    <location>
        <begin position="412"/>
        <end position="433"/>
    </location>
</feature>
<dbReference type="InterPro" id="IPR004841">
    <property type="entry name" value="AA-permease/SLC12A_dom"/>
</dbReference>
<evidence type="ECO:0000256" key="6">
    <source>
        <dbReference type="SAM" id="Phobius"/>
    </source>
</evidence>
<evidence type="ECO:0000256" key="3">
    <source>
        <dbReference type="ARBA" id="ARBA00022989"/>
    </source>
</evidence>
<feature type="transmembrane region" description="Helical" evidence="6">
    <location>
        <begin position="244"/>
        <end position="264"/>
    </location>
</feature>
<feature type="transmembrane region" description="Helical" evidence="6">
    <location>
        <begin position="445"/>
        <end position="469"/>
    </location>
</feature>
<feature type="region of interest" description="Disordered" evidence="5">
    <location>
        <begin position="499"/>
        <end position="560"/>
    </location>
</feature>
<dbReference type="PANTHER" id="PTHR42770:SF16">
    <property type="entry name" value="AMINO ACID PERMEASE"/>
    <property type="match status" value="1"/>
</dbReference>
<comment type="caution">
    <text evidence="8">The sequence shown here is derived from an EMBL/GenBank/DDBJ whole genome shotgun (WGS) entry which is preliminary data.</text>
</comment>
<feature type="transmembrane region" description="Helical" evidence="6">
    <location>
        <begin position="98"/>
        <end position="120"/>
    </location>
</feature>
<feature type="compositionally biased region" description="Basic and acidic residues" evidence="5">
    <location>
        <begin position="549"/>
        <end position="560"/>
    </location>
</feature>
<protein>
    <submittedName>
        <fullName evidence="8">Amino acid permease</fullName>
    </submittedName>
</protein>
<dbReference type="PANTHER" id="PTHR42770">
    <property type="entry name" value="AMINO ACID TRANSPORTER-RELATED"/>
    <property type="match status" value="1"/>
</dbReference>
<dbReference type="Proteomes" id="UP000624709">
    <property type="component" value="Unassembled WGS sequence"/>
</dbReference>
<feature type="transmembrane region" description="Helical" evidence="6">
    <location>
        <begin position="25"/>
        <end position="48"/>
    </location>
</feature>
<organism evidence="8 9">
    <name type="scientific">Actinoplanes palleronii</name>
    <dbReference type="NCBI Taxonomy" id="113570"/>
    <lineage>
        <taxon>Bacteria</taxon>
        <taxon>Bacillati</taxon>
        <taxon>Actinomycetota</taxon>
        <taxon>Actinomycetes</taxon>
        <taxon>Micromonosporales</taxon>
        <taxon>Micromonosporaceae</taxon>
        <taxon>Actinoplanes</taxon>
    </lineage>
</organism>
<evidence type="ECO:0000256" key="2">
    <source>
        <dbReference type="ARBA" id="ARBA00022692"/>
    </source>
</evidence>
<keyword evidence="9" id="KW-1185">Reference proteome</keyword>
<dbReference type="InterPro" id="IPR050367">
    <property type="entry name" value="APC_superfamily"/>
</dbReference>
<dbReference type="Pfam" id="PF00324">
    <property type="entry name" value="AA_permease"/>
    <property type="match status" value="1"/>
</dbReference>
<proteinExistence type="predicted"/>
<feature type="transmembrane region" description="Helical" evidence="6">
    <location>
        <begin position="205"/>
        <end position="224"/>
    </location>
</feature>
<keyword evidence="4 6" id="KW-0472">Membrane</keyword>
<feature type="transmembrane region" description="Helical" evidence="6">
    <location>
        <begin position="54"/>
        <end position="77"/>
    </location>
</feature>
<gene>
    <name evidence="8" type="ORF">Apa02nite_039360</name>
</gene>
<feature type="transmembrane region" description="Helical" evidence="6">
    <location>
        <begin position="378"/>
        <end position="400"/>
    </location>
</feature>
<keyword evidence="2 6" id="KW-0812">Transmembrane</keyword>
<name>A0ABQ4BAW8_9ACTN</name>
<evidence type="ECO:0000313" key="8">
    <source>
        <dbReference type="EMBL" id="GIE67828.1"/>
    </source>
</evidence>
<reference evidence="8 9" key="1">
    <citation type="submission" date="2021-01" db="EMBL/GenBank/DDBJ databases">
        <title>Whole genome shotgun sequence of Actinoplanes palleronii NBRC 14916.</title>
        <authorList>
            <person name="Komaki H."/>
            <person name="Tamura T."/>
        </authorList>
    </citation>
    <scope>NUCLEOTIDE SEQUENCE [LARGE SCALE GENOMIC DNA]</scope>
    <source>
        <strain evidence="8 9">NBRC 14916</strain>
    </source>
</reference>
<sequence length="560" mass="56707">MVTADEPAHPAPAGLAHGRLGAGSAALFGVAAAAPIATVVTVIPQALAAGAGPLVALSVVAVAVFLFIFGTSYAAMIRRRPSAGATYPQVARGLGRPAALIAGWLALTGYHAIQFGLYAVLGQAAAPLLDNWFGVSAPWWAVAAGCWAVVAFCGTLRIEFAAGVLGLLAVAEVAVLIGLAGAFVLRPAGGRIETGTYLVTDPARWDRPLLGLLLAVAVLAFAGFETTAGYAEESRDPGRTTGRAARAAVLLIALLLAGVSWSLIVAAGPREVAGRAAAHGPELLFVLADERMVGWAVTLARLTLLTGLLAAVLALHQAIVRYLFAFGRERVLPGVLGRVSRRTGAPRAASLTQSLVAGAALTGAYLAGADASARTARWLVVGGGLAILVLLLLTALAALLHLNRVPEGEGVWTRFAAPLLSTVALGVLCWLAGRHLAVLLVVPAGSPWVTVVFGGLAACLVAGLAHALVLRTARPVLYAGIGLGGAALVVTPKVAHPSGNPWSWDTPPGVAADPSAVDPPGVAAGPSAVAPPAAGESPKIPEQRTPGAHRPERIHGEVNG</sequence>
<feature type="compositionally biased region" description="Low complexity" evidence="5">
    <location>
        <begin position="507"/>
        <end position="535"/>
    </location>
</feature>
<comment type="subcellular location">
    <subcellularLocation>
        <location evidence="1">Membrane</location>
        <topology evidence="1">Multi-pass membrane protein</topology>
    </subcellularLocation>
</comment>
<dbReference type="PIRSF" id="PIRSF006060">
    <property type="entry name" value="AA_transporter"/>
    <property type="match status" value="1"/>
</dbReference>
<dbReference type="Gene3D" id="1.20.1740.10">
    <property type="entry name" value="Amino acid/polyamine transporter I"/>
    <property type="match status" value="1"/>
</dbReference>
<evidence type="ECO:0000259" key="7">
    <source>
        <dbReference type="Pfam" id="PF00324"/>
    </source>
</evidence>
<evidence type="ECO:0000256" key="5">
    <source>
        <dbReference type="SAM" id="MobiDB-lite"/>
    </source>
</evidence>
<keyword evidence="3 6" id="KW-1133">Transmembrane helix</keyword>
<evidence type="ECO:0000313" key="9">
    <source>
        <dbReference type="Proteomes" id="UP000624709"/>
    </source>
</evidence>
<dbReference type="EMBL" id="BOMS01000052">
    <property type="protein sequence ID" value="GIE67828.1"/>
    <property type="molecule type" value="Genomic_DNA"/>
</dbReference>
<dbReference type="RefSeq" id="WP_203826269.1">
    <property type="nucleotide sequence ID" value="NZ_BAAATY010000073.1"/>
</dbReference>
<feature type="transmembrane region" description="Helical" evidence="6">
    <location>
        <begin position="160"/>
        <end position="185"/>
    </location>
</feature>
<accession>A0ABQ4BAW8</accession>
<evidence type="ECO:0000256" key="1">
    <source>
        <dbReference type="ARBA" id="ARBA00004141"/>
    </source>
</evidence>